<feature type="transmembrane region" description="Helical" evidence="6">
    <location>
        <begin position="76"/>
        <end position="99"/>
    </location>
</feature>
<keyword evidence="6" id="KW-0812">Transmembrane</keyword>
<reference evidence="8 9" key="1">
    <citation type="submission" date="2023-05" db="EMBL/GenBank/DDBJ databases">
        <title>Streptantibioticus silvisoli sp. nov., acidotolerant actinomycetes 1 from pine litter.</title>
        <authorList>
            <person name="Swiecimska M."/>
            <person name="Golinska P."/>
            <person name="Sangal V."/>
            <person name="Wachnowicz B."/>
            <person name="Goodfellow M."/>
        </authorList>
    </citation>
    <scope>NUCLEOTIDE SEQUENCE [LARGE SCALE GENOMIC DNA]</scope>
    <source>
        <strain evidence="8 9">DSM 42109</strain>
    </source>
</reference>
<evidence type="ECO:0000313" key="9">
    <source>
        <dbReference type="Proteomes" id="UP001214441"/>
    </source>
</evidence>
<dbReference type="Gene3D" id="3.40.605.10">
    <property type="entry name" value="Aldehyde Dehydrogenase, Chain A, domain 1"/>
    <property type="match status" value="1"/>
</dbReference>
<evidence type="ECO:0000256" key="6">
    <source>
        <dbReference type="SAM" id="Phobius"/>
    </source>
</evidence>
<dbReference type="InterPro" id="IPR016160">
    <property type="entry name" value="Ald_DH_CS_CYS"/>
</dbReference>
<dbReference type="EC" id="1.2.1.88" evidence="2"/>
<accession>A0ABT7A5D5</accession>
<evidence type="ECO:0000259" key="7">
    <source>
        <dbReference type="Pfam" id="PF00171"/>
    </source>
</evidence>
<name>A0ABT7A5D5_9ACTN</name>
<dbReference type="PANTHER" id="PTHR42862">
    <property type="entry name" value="DELTA-1-PYRROLINE-5-CARBOXYLATE DEHYDROGENASE 1, ISOFORM A-RELATED"/>
    <property type="match status" value="1"/>
</dbReference>
<evidence type="ECO:0000256" key="4">
    <source>
        <dbReference type="ARBA" id="ARBA00023027"/>
    </source>
</evidence>
<proteinExistence type="predicted"/>
<evidence type="ECO:0000256" key="1">
    <source>
        <dbReference type="ARBA" id="ARBA00004786"/>
    </source>
</evidence>
<feature type="domain" description="Aldehyde dehydrogenase" evidence="7">
    <location>
        <begin position="147"/>
        <end position="376"/>
    </location>
</feature>
<evidence type="ECO:0000256" key="5">
    <source>
        <dbReference type="ARBA" id="ARBA00048142"/>
    </source>
</evidence>
<comment type="pathway">
    <text evidence="1">Amino-acid degradation; L-proline degradation into L-glutamate; L-glutamate from L-proline: step 2/2.</text>
</comment>
<keyword evidence="6" id="KW-0472">Membrane</keyword>
<dbReference type="InterPro" id="IPR016162">
    <property type="entry name" value="Ald_DH_N"/>
</dbReference>
<evidence type="ECO:0000256" key="3">
    <source>
        <dbReference type="ARBA" id="ARBA00023002"/>
    </source>
</evidence>
<dbReference type="InterPro" id="IPR016161">
    <property type="entry name" value="Ald_DH/histidinol_DH"/>
</dbReference>
<dbReference type="InterPro" id="IPR050485">
    <property type="entry name" value="Proline_metab_enzyme"/>
</dbReference>
<evidence type="ECO:0000313" key="8">
    <source>
        <dbReference type="EMBL" id="MDJ1136547.1"/>
    </source>
</evidence>
<dbReference type="PROSITE" id="PS00070">
    <property type="entry name" value="ALDEHYDE_DEHYDR_CYS"/>
    <property type="match status" value="1"/>
</dbReference>
<dbReference type="InterPro" id="IPR015590">
    <property type="entry name" value="Aldehyde_DH_dom"/>
</dbReference>
<dbReference type="Pfam" id="PF00171">
    <property type="entry name" value="Aldedh"/>
    <property type="match status" value="1"/>
</dbReference>
<keyword evidence="6" id="KW-1133">Transmembrane helix</keyword>
<gene>
    <name evidence="8" type="ORF">NMN56_032290</name>
</gene>
<comment type="caution">
    <text evidence="8">The sequence shown here is derived from an EMBL/GenBank/DDBJ whole genome shotgun (WGS) entry which is preliminary data.</text>
</comment>
<comment type="catalytic activity">
    <reaction evidence="5">
        <text>L-glutamate 5-semialdehyde + NAD(+) + H2O = L-glutamate + NADH + 2 H(+)</text>
        <dbReference type="Rhea" id="RHEA:30235"/>
        <dbReference type="ChEBI" id="CHEBI:15377"/>
        <dbReference type="ChEBI" id="CHEBI:15378"/>
        <dbReference type="ChEBI" id="CHEBI:29985"/>
        <dbReference type="ChEBI" id="CHEBI:57540"/>
        <dbReference type="ChEBI" id="CHEBI:57945"/>
        <dbReference type="ChEBI" id="CHEBI:58066"/>
        <dbReference type="EC" id="1.2.1.88"/>
    </reaction>
</comment>
<dbReference type="PANTHER" id="PTHR42862:SF1">
    <property type="entry name" value="DELTA-1-PYRROLINE-5-CARBOXYLATE DEHYDROGENASE 2, ISOFORM A-RELATED"/>
    <property type="match status" value="1"/>
</dbReference>
<protein>
    <recommendedName>
        <fullName evidence="2">L-glutamate gamma-semialdehyde dehydrogenase</fullName>
        <ecNumber evidence="2">1.2.1.88</ecNumber>
    </recommendedName>
</protein>
<keyword evidence="9" id="KW-1185">Reference proteome</keyword>
<dbReference type="EMBL" id="JANCPR020000042">
    <property type="protein sequence ID" value="MDJ1136547.1"/>
    <property type="molecule type" value="Genomic_DNA"/>
</dbReference>
<dbReference type="RefSeq" id="WP_274046801.1">
    <property type="nucleotide sequence ID" value="NZ_JANCPR020000042.1"/>
</dbReference>
<sequence length="408" mass="44494">MTTVASYRHAGSEARRTAALRAVREHLANDPEPVRRVLCEISTHRAAGYEIEAAIATLDGAQAEVDKYRPRQLDQLAVYMPSNVLLYSYVLYLLVPSLYSSRVAFRPSSRVGSQTARLHEILAPVHGLPVDLTGVSQRAFLRDHVHSADAVIFTGAYHNAEQIRSQLFPGQLLLYFGGGVNPFVVHPGADLAHTARDAVTIRVHNSGQDCLGPDLFCVHEDLMAGFTAALLDELALLRYGSYDDPEADYGPLVYDGAMEEAIQFLARNRQRIVHGGRVDLGESRMEPTIVVGEEVTARTQVPEFFAPVFHVVPYRDPHRLAATLTTGQFTEKAMGSSVYGDAPELAAALSRRTTVTVNTSLLSIDDGNAPFGGHGRMANYVTDGHEMWAEPLLVSKAVAEHAPEAGAR</sequence>
<dbReference type="SUPFAM" id="SSF53720">
    <property type="entry name" value="ALDH-like"/>
    <property type="match status" value="1"/>
</dbReference>
<keyword evidence="4" id="KW-0520">NAD</keyword>
<organism evidence="8 9">
    <name type="scientific">Streptomyces iconiensis</name>
    <dbReference type="NCBI Taxonomy" id="1384038"/>
    <lineage>
        <taxon>Bacteria</taxon>
        <taxon>Bacillati</taxon>
        <taxon>Actinomycetota</taxon>
        <taxon>Actinomycetes</taxon>
        <taxon>Kitasatosporales</taxon>
        <taxon>Streptomycetaceae</taxon>
        <taxon>Streptomyces</taxon>
    </lineage>
</organism>
<dbReference type="Gene3D" id="3.40.309.10">
    <property type="entry name" value="Aldehyde Dehydrogenase, Chain A, domain 2"/>
    <property type="match status" value="1"/>
</dbReference>
<dbReference type="Proteomes" id="UP001214441">
    <property type="component" value="Unassembled WGS sequence"/>
</dbReference>
<keyword evidence="3" id="KW-0560">Oxidoreductase</keyword>
<dbReference type="InterPro" id="IPR016163">
    <property type="entry name" value="Ald_DH_C"/>
</dbReference>
<evidence type="ECO:0000256" key="2">
    <source>
        <dbReference type="ARBA" id="ARBA00012884"/>
    </source>
</evidence>